<dbReference type="GO" id="GO:0070733">
    <property type="term" value="F:AMPylase activity"/>
    <property type="evidence" value="ECO:0007669"/>
    <property type="project" value="UniProtKB-EC"/>
</dbReference>
<dbReference type="EC" id="2.7.7.108" evidence="8"/>
<evidence type="ECO:0000256" key="6">
    <source>
        <dbReference type="ARBA" id="ARBA00022840"/>
    </source>
</evidence>
<organism evidence="9">
    <name type="scientific">Magnetococcus massalia (strain MO-1)</name>
    <dbReference type="NCBI Taxonomy" id="451514"/>
    <lineage>
        <taxon>Bacteria</taxon>
        <taxon>Pseudomonadati</taxon>
        <taxon>Pseudomonadota</taxon>
        <taxon>Magnetococcia</taxon>
        <taxon>Magnetococcales</taxon>
        <taxon>Magnetococcaceae</taxon>
        <taxon>Magnetococcus</taxon>
    </lineage>
</organism>
<comment type="similarity">
    <text evidence="1 8">Belongs to the SELO family.</text>
</comment>
<keyword evidence="5 8" id="KW-0547">Nucleotide-binding</keyword>
<evidence type="ECO:0000256" key="5">
    <source>
        <dbReference type="ARBA" id="ARBA00022741"/>
    </source>
</evidence>
<evidence type="ECO:0000256" key="4">
    <source>
        <dbReference type="ARBA" id="ARBA00022723"/>
    </source>
</evidence>
<keyword evidence="2 8" id="KW-0808">Transferase</keyword>
<dbReference type="InterPro" id="IPR003846">
    <property type="entry name" value="SelO"/>
</dbReference>
<feature type="binding site" evidence="8">
    <location>
        <position position="111"/>
    </location>
    <ligand>
        <name>ATP</name>
        <dbReference type="ChEBI" id="CHEBI:30616"/>
    </ligand>
</feature>
<evidence type="ECO:0000256" key="3">
    <source>
        <dbReference type="ARBA" id="ARBA00022695"/>
    </source>
</evidence>
<proteinExistence type="inferred from homology"/>
<feature type="binding site" evidence="8">
    <location>
        <position position="260"/>
    </location>
    <ligand>
        <name>Mg(2+)</name>
        <dbReference type="ChEBI" id="CHEBI:18420"/>
    </ligand>
</feature>
<dbReference type="PANTHER" id="PTHR32057">
    <property type="entry name" value="PROTEIN ADENYLYLTRANSFERASE SELO, MITOCHONDRIAL"/>
    <property type="match status" value="1"/>
</dbReference>
<feature type="binding site" evidence="8">
    <location>
        <position position="260"/>
    </location>
    <ligand>
        <name>ATP</name>
        <dbReference type="ChEBI" id="CHEBI:30616"/>
    </ligand>
</feature>
<comment type="catalytic activity">
    <reaction evidence="8">
        <text>L-histidyl-[protein] + UTP = N(tele)-(5'-uridylyl)-L-histidyl-[protein] + diphosphate</text>
        <dbReference type="Rhea" id="RHEA:83891"/>
        <dbReference type="Rhea" id="RHEA-COMP:9745"/>
        <dbReference type="Rhea" id="RHEA-COMP:20239"/>
        <dbReference type="ChEBI" id="CHEBI:29979"/>
        <dbReference type="ChEBI" id="CHEBI:33019"/>
        <dbReference type="ChEBI" id="CHEBI:46398"/>
        <dbReference type="ChEBI" id="CHEBI:233474"/>
    </reaction>
</comment>
<evidence type="ECO:0000256" key="1">
    <source>
        <dbReference type="ARBA" id="ARBA00009747"/>
    </source>
</evidence>
<accession>A0A1S7LJX9</accession>
<feature type="binding site" evidence="8">
    <location>
        <position position="88"/>
    </location>
    <ligand>
        <name>ATP</name>
        <dbReference type="ChEBI" id="CHEBI:30616"/>
    </ligand>
</feature>
<keyword evidence="8" id="KW-0464">Manganese</keyword>
<dbReference type="GO" id="GO:0000287">
    <property type="term" value="F:magnesium ion binding"/>
    <property type="evidence" value="ECO:0007669"/>
    <property type="project" value="UniProtKB-UniRule"/>
</dbReference>
<gene>
    <name evidence="8" type="primary">ydiU</name>
    <name evidence="8" type="synonym">selO</name>
    <name evidence="9" type="ORF">MAGMO_2265</name>
</gene>
<keyword evidence="7 8" id="KW-0460">Magnesium</keyword>
<protein>
    <recommendedName>
        <fullName evidence="8">Protein nucleotidyltransferase YdiU</fullName>
        <ecNumber evidence="8">2.7.7.-</ecNumber>
    </recommendedName>
    <alternativeName>
        <fullName evidence="8">Protein adenylyltransferase YdiU</fullName>
        <ecNumber evidence="8">2.7.7.108</ecNumber>
    </alternativeName>
    <alternativeName>
        <fullName evidence="8">Protein uridylyltransferase YdiU</fullName>
        <ecNumber evidence="8">2.7.7.-</ecNumber>
    </alternativeName>
</protein>
<keyword evidence="6 8" id="KW-0067">ATP-binding</keyword>
<feature type="binding site" evidence="8">
    <location>
        <position position="181"/>
    </location>
    <ligand>
        <name>ATP</name>
        <dbReference type="ChEBI" id="CHEBI:30616"/>
    </ligand>
</feature>
<reference evidence="9" key="1">
    <citation type="submission" date="2015-04" db="EMBL/GenBank/DDBJ databases">
        <authorList>
            <person name="Syromyatnikov M.Y."/>
            <person name="Popov V.N."/>
        </authorList>
    </citation>
    <scope>NUCLEOTIDE SEQUENCE</scope>
    <source>
        <strain evidence="9">MO-1</strain>
    </source>
</reference>
<feature type="binding site" evidence="8">
    <location>
        <position position="91"/>
    </location>
    <ligand>
        <name>ATP</name>
        <dbReference type="ChEBI" id="CHEBI:30616"/>
    </ligand>
</feature>
<name>A0A1S7LJX9_MAGMO</name>
<comment type="function">
    <text evidence="8">Nucleotidyltransferase involved in the post-translational modification of proteins. It can catalyze the addition of adenosine monophosphate (AMP) or uridine monophosphate (UMP) to a protein, resulting in modifications known as AMPylation and UMPylation.</text>
</comment>
<dbReference type="HAMAP" id="MF_00692">
    <property type="entry name" value="SelO"/>
    <property type="match status" value="1"/>
</dbReference>
<dbReference type="NCBIfam" id="NF000658">
    <property type="entry name" value="PRK00029.1"/>
    <property type="match status" value="1"/>
</dbReference>
<comment type="catalytic activity">
    <reaction evidence="8">
        <text>L-seryl-[protein] + ATP = 3-O-(5'-adenylyl)-L-seryl-[protein] + diphosphate</text>
        <dbReference type="Rhea" id="RHEA:58120"/>
        <dbReference type="Rhea" id="RHEA-COMP:9863"/>
        <dbReference type="Rhea" id="RHEA-COMP:15073"/>
        <dbReference type="ChEBI" id="CHEBI:29999"/>
        <dbReference type="ChEBI" id="CHEBI:30616"/>
        <dbReference type="ChEBI" id="CHEBI:33019"/>
        <dbReference type="ChEBI" id="CHEBI:142516"/>
        <dbReference type="EC" id="2.7.7.108"/>
    </reaction>
</comment>
<dbReference type="EC" id="2.7.7.-" evidence="8"/>
<keyword evidence="4 8" id="KW-0479">Metal-binding</keyword>
<evidence type="ECO:0000313" key="9">
    <source>
        <dbReference type="EMBL" id="CRH06427.1"/>
    </source>
</evidence>
<feature type="active site" description="Proton acceptor" evidence="8">
    <location>
        <position position="250"/>
    </location>
</feature>
<dbReference type="EMBL" id="LO017727">
    <property type="protein sequence ID" value="CRH06427.1"/>
    <property type="molecule type" value="Genomic_DNA"/>
</dbReference>
<sequence length="486" mass="54507">MSGIGWRFENSYTALPPQMYTRLNPVEVAEPELVILNHTLAKEMGLDFSKLSSQGCAELFTGNRIPEGADPLAQAYGGHQFGHFSILGDGRAIVLGEHLTPAEQRLDIQFKGSGQTPYSRNGDGRAALGPMLREYLISEAMHQLGIPTTRSLAVATTGETVFREELLPGAILTRVAASHLRVGTFQLLSMQKQLKALESLLAYALKRHEPNWNGDGNPALALLKGVMDRQLDLVIHWLRVGFIHGVMNTDNMTISGETIDYGPCAFMDRYALRTVFSSIDHAGRYAYGNQPLMIKWNIARLAEALLPLLHEEQPQAIKMAEEAIEAFNDQYKARWMAMMRSKLGLEGDQEGDNDLFGDLLNWMEQHSADYTNTFCSLMAPSPAQERIYQEPVFQGWLERWQQRRQRQPMSLADSLLLMQQHNPQIIPRNHHVEEALKVASDSGDLEPLQQLLEALQDPYTPHPKQAPFQDPPSGDAERVYQTFCGT</sequence>
<keyword evidence="3 8" id="KW-0548">Nucleotidyltransferase</keyword>
<dbReference type="AlphaFoldDB" id="A0A1S7LJX9"/>
<dbReference type="GO" id="GO:0005524">
    <property type="term" value="F:ATP binding"/>
    <property type="evidence" value="ECO:0007669"/>
    <property type="project" value="UniProtKB-UniRule"/>
</dbReference>
<comment type="catalytic activity">
    <reaction evidence="8">
        <text>L-threonyl-[protein] + ATP = 3-O-(5'-adenylyl)-L-threonyl-[protein] + diphosphate</text>
        <dbReference type="Rhea" id="RHEA:54292"/>
        <dbReference type="Rhea" id="RHEA-COMP:11060"/>
        <dbReference type="Rhea" id="RHEA-COMP:13847"/>
        <dbReference type="ChEBI" id="CHEBI:30013"/>
        <dbReference type="ChEBI" id="CHEBI:30616"/>
        <dbReference type="ChEBI" id="CHEBI:33019"/>
        <dbReference type="ChEBI" id="CHEBI:138113"/>
        <dbReference type="EC" id="2.7.7.108"/>
    </reaction>
</comment>
<evidence type="ECO:0000256" key="2">
    <source>
        <dbReference type="ARBA" id="ARBA00022679"/>
    </source>
</evidence>
<dbReference type="Pfam" id="PF02696">
    <property type="entry name" value="SelO"/>
    <property type="match status" value="1"/>
</dbReference>
<comment type="cofactor">
    <cofactor evidence="8">
        <name>Mg(2+)</name>
        <dbReference type="ChEBI" id="CHEBI:18420"/>
    </cofactor>
    <cofactor evidence="8">
        <name>Mn(2+)</name>
        <dbReference type="ChEBI" id="CHEBI:29035"/>
    </cofactor>
</comment>
<evidence type="ECO:0000256" key="8">
    <source>
        <dbReference type="HAMAP-Rule" id="MF_00692"/>
    </source>
</evidence>
<dbReference type="PANTHER" id="PTHR32057:SF14">
    <property type="entry name" value="PROTEIN ADENYLYLTRANSFERASE SELO, MITOCHONDRIAL"/>
    <property type="match status" value="1"/>
</dbReference>
<dbReference type="GO" id="GO:0030145">
    <property type="term" value="F:manganese ion binding"/>
    <property type="evidence" value="ECO:0007669"/>
    <property type="project" value="UniProtKB-UniRule"/>
</dbReference>
<comment type="catalytic activity">
    <reaction evidence="8">
        <text>L-seryl-[protein] + UTP = O-(5'-uridylyl)-L-seryl-[protein] + diphosphate</text>
        <dbReference type="Rhea" id="RHEA:64604"/>
        <dbReference type="Rhea" id="RHEA-COMP:9863"/>
        <dbReference type="Rhea" id="RHEA-COMP:16635"/>
        <dbReference type="ChEBI" id="CHEBI:29999"/>
        <dbReference type="ChEBI" id="CHEBI:33019"/>
        <dbReference type="ChEBI" id="CHEBI:46398"/>
        <dbReference type="ChEBI" id="CHEBI:156051"/>
    </reaction>
</comment>
<evidence type="ECO:0000256" key="7">
    <source>
        <dbReference type="ARBA" id="ARBA00022842"/>
    </source>
</evidence>
<comment type="catalytic activity">
    <reaction evidence="8">
        <text>L-tyrosyl-[protein] + ATP = O-(5'-adenylyl)-L-tyrosyl-[protein] + diphosphate</text>
        <dbReference type="Rhea" id="RHEA:54288"/>
        <dbReference type="Rhea" id="RHEA-COMP:10136"/>
        <dbReference type="Rhea" id="RHEA-COMP:13846"/>
        <dbReference type="ChEBI" id="CHEBI:30616"/>
        <dbReference type="ChEBI" id="CHEBI:33019"/>
        <dbReference type="ChEBI" id="CHEBI:46858"/>
        <dbReference type="ChEBI" id="CHEBI:83624"/>
        <dbReference type="EC" id="2.7.7.108"/>
    </reaction>
</comment>
<feature type="binding site" evidence="8">
    <location>
        <position position="251"/>
    </location>
    <ligand>
        <name>Mg(2+)</name>
        <dbReference type="ChEBI" id="CHEBI:18420"/>
    </ligand>
</feature>
<feature type="binding site" evidence="8">
    <location>
        <position position="123"/>
    </location>
    <ligand>
        <name>ATP</name>
        <dbReference type="ChEBI" id="CHEBI:30616"/>
    </ligand>
</feature>
<feature type="binding site" evidence="8">
    <location>
        <position position="90"/>
    </location>
    <ligand>
        <name>ATP</name>
        <dbReference type="ChEBI" id="CHEBI:30616"/>
    </ligand>
</feature>
<feature type="binding site" evidence="8">
    <location>
        <position position="124"/>
    </location>
    <ligand>
        <name>ATP</name>
        <dbReference type="ChEBI" id="CHEBI:30616"/>
    </ligand>
</feature>
<comment type="catalytic activity">
    <reaction evidence="8">
        <text>L-tyrosyl-[protein] + UTP = O-(5'-uridylyl)-L-tyrosyl-[protein] + diphosphate</text>
        <dbReference type="Rhea" id="RHEA:83887"/>
        <dbReference type="Rhea" id="RHEA-COMP:10136"/>
        <dbReference type="Rhea" id="RHEA-COMP:20238"/>
        <dbReference type="ChEBI" id="CHEBI:33019"/>
        <dbReference type="ChEBI" id="CHEBI:46398"/>
        <dbReference type="ChEBI" id="CHEBI:46858"/>
        <dbReference type="ChEBI" id="CHEBI:90602"/>
    </reaction>
</comment>
<feature type="binding site" evidence="8">
    <location>
        <position position="174"/>
    </location>
    <ligand>
        <name>ATP</name>
        <dbReference type="ChEBI" id="CHEBI:30616"/>
    </ligand>
</feature>